<evidence type="ECO:0000259" key="2">
    <source>
        <dbReference type="PROSITE" id="PS50076"/>
    </source>
</evidence>
<sequence length="249" mass="28213">MSTPSLTTKPSPFNLPPASQPKDPEKDSEAILNALERESKEWDKDSEIARILSTFSLDAYSVLDLQPGVPESSIIATYRKKSLLIHPDKTKNPSAPLAFDKLKKAQTELLDEKSRTRLDEAIADARTLLMRERGWNGDSEEMKPDSMSEEIRKAWREKTKVVLVENEMRRQKQLKVQMAEEGREQKRMEEEVTERKRKREAETAWENGREERISSWRTFAGGKKGPATGGASGSTDGAPKKKKKMKVLG</sequence>
<keyword evidence="4" id="KW-1185">Reference proteome</keyword>
<dbReference type="PANTHER" id="PTHR46620:SF1">
    <property type="entry name" value="J DOMAIN-CONTAINING PROTEIN SPF31"/>
    <property type="match status" value="1"/>
</dbReference>
<evidence type="ECO:0000313" key="3">
    <source>
        <dbReference type="EMBL" id="CAF9903468.1"/>
    </source>
</evidence>
<dbReference type="InterPro" id="IPR001623">
    <property type="entry name" value="DnaJ_domain"/>
</dbReference>
<feature type="domain" description="J" evidence="2">
    <location>
        <begin position="58"/>
        <end position="122"/>
    </location>
</feature>
<feature type="compositionally biased region" description="Polar residues" evidence="1">
    <location>
        <begin position="1"/>
        <end position="11"/>
    </location>
</feature>
<gene>
    <name evidence="3" type="ORF">GOMPHAMPRED_000284</name>
</gene>
<proteinExistence type="predicted"/>
<accession>A0A8H3EE22</accession>
<organism evidence="3 4">
    <name type="scientific">Gomphillus americanus</name>
    <dbReference type="NCBI Taxonomy" id="1940652"/>
    <lineage>
        <taxon>Eukaryota</taxon>
        <taxon>Fungi</taxon>
        <taxon>Dikarya</taxon>
        <taxon>Ascomycota</taxon>
        <taxon>Pezizomycotina</taxon>
        <taxon>Lecanoromycetes</taxon>
        <taxon>OSLEUM clade</taxon>
        <taxon>Ostropomycetidae</taxon>
        <taxon>Ostropales</taxon>
        <taxon>Graphidaceae</taxon>
        <taxon>Gomphilloideae</taxon>
        <taxon>Gomphillus</taxon>
    </lineage>
</organism>
<dbReference type="Proteomes" id="UP000664169">
    <property type="component" value="Unassembled WGS sequence"/>
</dbReference>
<dbReference type="InterPro" id="IPR036869">
    <property type="entry name" value="J_dom_sf"/>
</dbReference>
<dbReference type="EMBL" id="CAJPDQ010000001">
    <property type="protein sequence ID" value="CAF9903468.1"/>
    <property type="molecule type" value="Genomic_DNA"/>
</dbReference>
<feature type="compositionally biased region" description="Gly residues" evidence="1">
    <location>
        <begin position="222"/>
        <end position="232"/>
    </location>
</feature>
<dbReference type="PANTHER" id="PTHR46620">
    <property type="entry name" value="J DOMAIN-CONTAINING PROTEIN SPF31"/>
    <property type="match status" value="1"/>
</dbReference>
<feature type="region of interest" description="Disordered" evidence="1">
    <location>
        <begin position="1"/>
        <end position="27"/>
    </location>
</feature>
<dbReference type="Gene3D" id="1.10.287.110">
    <property type="entry name" value="DnaJ domain"/>
    <property type="match status" value="1"/>
</dbReference>
<dbReference type="AlphaFoldDB" id="A0A8H3EE22"/>
<feature type="compositionally biased region" description="Basic residues" evidence="1">
    <location>
        <begin position="240"/>
        <end position="249"/>
    </location>
</feature>
<dbReference type="SMART" id="SM00271">
    <property type="entry name" value="DnaJ"/>
    <property type="match status" value="1"/>
</dbReference>
<dbReference type="CDD" id="cd06257">
    <property type="entry name" value="DnaJ"/>
    <property type="match status" value="1"/>
</dbReference>
<dbReference type="Pfam" id="PF00226">
    <property type="entry name" value="DnaJ"/>
    <property type="match status" value="1"/>
</dbReference>
<dbReference type="SUPFAM" id="SSF46565">
    <property type="entry name" value="Chaperone J-domain"/>
    <property type="match status" value="1"/>
</dbReference>
<dbReference type="OrthoDB" id="342454at2759"/>
<evidence type="ECO:0000256" key="1">
    <source>
        <dbReference type="SAM" id="MobiDB-lite"/>
    </source>
</evidence>
<dbReference type="PROSITE" id="PS50076">
    <property type="entry name" value="DNAJ_2"/>
    <property type="match status" value="1"/>
</dbReference>
<name>A0A8H3EE22_9LECA</name>
<protein>
    <recommendedName>
        <fullName evidence="2">J domain-containing protein</fullName>
    </recommendedName>
</protein>
<evidence type="ECO:0000313" key="4">
    <source>
        <dbReference type="Proteomes" id="UP000664169"/>
    </source>
</evidence>
<reference evidence="3" key="1">
    <citation type="submission" date="2021-03" db="EMBL/GenBank/DDBJ databases">
        <authorList>
            <person name="Tagirdzhanova G."/>
        </authorList>
    </citation>
    <scope>NUCLEOTIDE SEQUENCE</scope>
</reference>
<feature type="region of interest" description="Disordered" evidence="1">
    <location>
        <begin position="175"/>
        <end position="249"/>
    </location>
</feature>
<comment type="caution">
    <text evidence="3">The sequence shown here is derived from an EMBL/GenBank/DDBJ whole genome shotgun (WGS) entry which is preliminary data.</text>
</comment>
<feature type="compositionally biased region" description="Basic and acidic residues" evidence="1">
    <location>
        <begin position="178"/>
        <end position="214"/>
    </location>
</feature>